<evidence type="ECO:0000313" key="2">
    <source>
        <dbReference type="Proteomes" id="UP000632154"/>
    </source>
</evidence>
<evidence type="ECO:0000313" key="1">
    <source>
        <dbReference type="EMBL" id="GHG13576.1"/>
    </source>
</evidence>
<gene>
    <name evidence="1" type="ORF">GCM10017783_26310</name>
</gene>
<organism evidence="1 2">
    <name type="scientific">Deinococcus piscis</name>
    <dbReference type="NCBI Taxonomy" id="394230"/>
    <lineage>
        <taxon>Bacteria</taxon>
        <taxon>Thermotogati</taxon>
        <taxon>Deinococcota</taxon>
        <taxon>Deinococci</taxon>
        <taxon>Deinococcales</taxon>
        <taxon>Deinococcaceae</taxon>
        <taxon>Deinococcus</taxon>
    </lineage>
</organism>
<name>A0ABQ3KF18_9DEIO</name>
<comment type="caution">
    <text evidence="1">The sequence shown here is derived from an EMBL/GenBank/DDBJ whole genome shotgun (WGS) entry which is preliminary data.</text>
</comment>
<dbReference type="EMBL" id="BNAL01000095">
    <property type="protein sequence ID" value="GHG13576.1"/>
    <property type="molecule type" value="Genomic_DNA"/>
</dbReference>
<proteinExistence type="predicted"/>
<accession>A0ABQ3KF18</accession>
<keyword evidence="2" id="KW-1185">Reference proteome</keyword>
<protein>
    <recommendedName>
        <fullName evidence="3">Transposase</fullName>
    </recommendedName>
</protein>
<dbReference type="Proteomes" id="UP000632154">
    <property type="component" value="Unassembled WGS sequence"/>
</dbReference>
<reference evidence="2" key="1">
    <citation type="journal article" date="2019" name="Int. J. Syst. Evol. Microbiol.">
        <title>The Global Catalogue of Microorganisms (GCM) 10K type strain sequencing project: providing services to taxonomists for standard genome sequencing and annotation.</title>
        <authorList>
            <consortium name="The Broad Institute Genomics Platform"/>
            <consortium name="The Broad Institute Genome Sequencing Center for Infectious Disease"/>
            <person name="Wu L."/>
            <person name="Ma J."/>
        </authorList>
    </citation>
    <scope>NUCLEOTIDE SEQUENCE [LARGE SCALE GENOMIC DNA]</scope>
    <source>
        <strain evidence="2">CGMCC 1.18439</strain>
    </source>
</reference>
<sequence>MIFWDSAELPDEVGDLKFTVMQLDQFCDFIQQSQLPKYMCRECKALQFT</sequence>
<evidence type="ECO:0008006" key="3">
    <source>
        <dbReference type="Google" id="ProtNLM"/>
    </source>
</evidence>